<dbReference type="AlphaFoldDB" id="A0A9N9WC73"/>
<name>A0A9N9WC73_9NEOP</name>
<evidence type="ECO:0000313" key="3">
    <source>
        <dbReference type="EMBL" id="CAG9787097.1"/>
    </source>
</evidence>
<feature type="disulfide bond" evidence="2">
    <location>
        <begin position="175"/>
        <end position="190"/>
    </location>
</feature>
<reference evidence="3" key="1">
    <citation type="submission" date="2021-12" db="EMBL/GenBank/DDBJ databases">
        <authorList>
            <person name="King R."/>
        </authorList>
    </citation>
    <scope>NUCLEOTIDE SEQUENCE</scope>
</reference>
<dbReference type="CDD" id="cd00112">
    <property type="entry name" value="LDLa"/>
    <property type="match status" value="1"/>
</dbReference>
<dbReference type="EMBL" id="OU893348">
    <property type="protein sequence ID" value="CAG9787097.1"/>
    <property type="molecule type" value="Genomic_DNA"/>
</dbReference>
<dbReference type="InterPro" id="IPR002172">
    <property type="entry name" value="LDrepeatLR_classA_rpt"/>
</dbReference>
<dbReference type="OrthoDB" id="1925699at2759"/>
<organism evidence="3 4">
    <name type="scientific">Diatraea saccharalis</name>
    <name type="common">sugarcane borer</name>
    <dbReference type="NCBI Taxonomy" id="40085"/>
    <lineage>
        <taxon>Eukaryota</taxon>
        <taxon>Metazoa</taxon>
        <taxon>Ecdysozoa</taxon>
        <taxon>Arthropoda</taxon>
        <taxon>Hexapoda</taxon>
        <taxon>Insecta</taxon>
        <taxon>Pterygota</taxon>
        <taxon>Neoptera</taxon>
        <taxon>Endopterygota</taxon>
        <taxon>Lepidoptera</taxon>
        <taxon>Glossata</taxon>
        <taxon>Ditrysia</taxon>
        <taxon>Pyraloidea</taxon>
        <taxon>Crambidae</taxon>
        <taxon>Crambinae</taxon>
        <taxon>Diatraea</taxon>
    </lineage>
</organism>
<evidence type="ECO:0000256" key="1">
    <source>
        <dbReference type="ARBA" id="ARBA00023157"/>
    </source>
</evidence>
<keyword evidence="1 2" id="KW-1015">Disulfide bond</keyword>
<keyword evidence="4" id="KW-1185">Reference proteome</keyword>
<dbReference type="Proteomes" id="UP001153714">
    <property type="component" value="Chromosome 17"/>
</dbReference>
<evidence type="ECO:0000256" key="2">
    <source>
        <dbReference type="PROSITE-ProRule" id="PRU00124"/>
    </source>
</evidence>
<gene>
    <name evidence="3" type="ORF">DIATSA_LOCUS5003</name>
</gene>
<protein>
    <submittedName>
        <fullName evidence="3">Uncharacterized protein</fullName>
    </submittedName>
</protein>
<dbReference type="PROSITE" id="PS50068">
    <property type="entry name" value="LDLRA_2"/>
    <property type="match status" value="1"/>
</dbReference>
<dbReference type="Gene3D" id="4.10.400.10">
    <property type="entry name" value="Low-density Lipoprotein Receptor"/>
    <property type="match status" value="1"/>
</dbReference>
<sequence length="411" mass="47459">MDYFSAMERIQRSTRIISHLETYMLKNCFLSSDNTVVVRQKELFDNVLQKQRNFLGKYTGFNVIEQINDNKLIKTTVNEIVVIIEAVAIALDSSLCMNEIPNRNKVDVNSQLFSLGEHVVELKVPVEKCSCSKSFCSDIYCSDSCKLICWFKYTLTRWRCHAVDESTSISLNNICDGKLDCYDESDEMGCDAGASINKFEANKIYDKILKLVRTKSRSKEYLIVSGKLMLFYNAVKLLQNTTLSPNIDVMNVKNVRDECFSALLAIYEEIIKSSYFMGDLEEAQLFLQSINEKLVLALKHSNVETCRKHHLLILKKNLRDVGRNKKLTSLGETLKDWSAKVIHNLETAKAEYRPTPTTFRDIITDILNDLVMTYASIDDYTLYRRNKNDTYFEDFLKISQKIIRNLKICNR</sequence>
<accession>A0A9N9WC73</accession>
<reference evidence="3" key="2">
    <citation type="submission" date="2022-10" db="EMBL/GenBank/DDBJ databases">
        <authorList>
            <consortium name="ENA_rothamsted_submissions"/>
            <consortium name="culmorum"/>
            <person name="King R."/>
        </authorList>
    </citation>
    <scope>NUCLEOTIDE SEQUENCE</scope>
</reference>
<dbReference type="SUPFAM" id="SSF57424">
    <property type="entry name" value="LDL receptor-like module"/>
    <property type="match status" value="1"/>
</dbReference>
<proteinExistence type="predicted"/>
<dbReference type="InterPro" id="IPR036055">
    <property type="entry name" value="LDL_receptor-like_sf"/>
</dbReference>
<comment type="caution">
    <text evidence="2">Lacks conserved residue(s) required for the propagation of feature annotation.</text>
</comment>
<evidence type="ECO:0000313" key="4">
    <source>
        <dbReference type="Proteomes" id="UP001153714"/>
    </source>
</evidence>